<name>Q6MAY5_PARUW</name>
<dbReference type="RefSeq" id="WP_011176086.1">
    <property type="nucleotide sequence ID" value="NC_005861.2"/>
</dbReference>
<proteinExistence type="predicted"/>
<keyword evidence="2" id="KW-0472">Membrane</keyword>
<organism evidence="3 4">
    <name type="scientific">Protochlamydia amoebophila (strain UWE25)</name>
    <dbReference type="NCBI Taxonomy" id="264201"/>
    <lineage>
        <taxon>Bacteria</taxon>
        <taxon>Pseudomonadati</taxon>
        <taxon>Chlamydiota</taxon>
        <taxon>Chlamydiia</taxon>
        <taxon>Parachlamydiales</taxon>
        <taxon>Parachlamydiaceae</taxon>
        <taxon>Candidatus Protochlamydia</taxon>
    </lineage>
</organism>
<evidence type="ECO:0000256" key="1">
    <source>
        <dbReference type="SAM" id="Coils"/>
    </source>
</evidence>
<dbReference type="Proteomes" id="UP000000529">
    <property type="component" value="Chromosome"/>
</dbReference>
<dbReference type="KEGG" id="pcu:PC_RS07375"/>
<dbReference type="EMBL" id="BX908798">
    <property type="protein sequence ID" value="CAF24264.1"/>
    <property type="molecule type" value="Genomic_DNA"/>
</dbReference>
<keyword evidence="4" id="KW-1185">Reference proteome</keyword>
<reference evidence="3 4" key="1">
    <citation type="journal article" date="2004" name="Science">
        <title>Illuminating the evolutionary history of chlamydiae.</title>
        <authorList>
            <person name="Horn M."/>
            <person name="Collingro A."/>
            <person name="Schmitz-Esser S."/>
            <person name="Beier C.L."/>
            <person name="Purkhold U."/>
            <person name="Fartmann B."/>
            <person name="Brandt P."/>
            <person name="Nyakatura G.J."/>
            <person name="Droege M."/>
            <person name="Frishman D."/>
            <person name="Rattei T."/>
            <person name="Mewes H."/>
            <person name="Wagner M."/>
        </authorList>
    </citation>
    <scope>NUCLEOTIDE SEQUENCE [LARGE SCALE GENOMIC DNA]</scope>
    <source>
        <strain evidence="3 4">UWE25</strain>
    </source>
</reference>
<sequence>MASPAGGPIHSSNLIPSYFFETKKQTTYKLIDNNPLFPVNQTLLPPLKLSNSERLNLLLEEELDALIVQKEEQITQTLEKIDEVIHGSRFYKMVLDFTKWAHEYADTGNDTVQSGIEYLQNLLPEKLIKEGSILGNHLESLDEIADHAGKFLNALDLGVSGLVLMHKIKILEISKKVFLSLKNEYDTKKEMLHDKKISKGEQREIKKILATLGKIISELEIKLKIQEKQINLQKTKYQLKVGKKFFSFVKIPLKYLPIDQTAKAFQFLLTGVTVAKTALSLVLSGFILHRAVTNHCVYTGWTETFKQWKKRQQPTSHIATQIEPPLQVQFPEILSEISEKNFQKFQEELDKLIYHPTMVFEEIKQELKNFGIELMEDINTTSELIDHWELHAEFKQDLIFKYTDFAIVLGQLDYLIQTSKNLLIKREAVSRKKVLQLTPHFEELKPKIVELKKRQYEQLAGQFRVLYGEKFSKKNLSPILFENLPEKEVERILKEQEVIFNEQKIIKLQSIANQLQLGFTISRFKDKAHIINAFERVIVSDKQFDRFMKNYTSADLLYFYVDHQETLEHITKNSLKEMISKKHEIERNFTKFKLVESGTLFTIASIFAIISTTFAIIGLLTIPVAGAGFILIGLSIASTIFSLGFLCASYYQKSKYKSASTAVETYLTDVKLMFNRVRARIEEYCSLRKNKKLQDIAFILKNLHKKDVSTEEYQKAFKKYEEAKTQYALSQSKVQEWNRKIKAIQTRINNARLQDFAKSASLKIAESPQNFDTWKALNESLLAMDLSLLSEETKLLLQTQLGLDIEVLQAQAMKNPESLKKALQKFFTLEDSEIVEFIQYQQARIQANLIPSMNPN</sequence>
<evidence type="ECO:0000313" key="3">
    <source>
        <dbReference type="EMBL" id="CAF24264.1"/>
    </source>
</evidence>
<dbReference type="STRING" id="264201.pc1540"/>
<dbReference type="AlphaFoldDB" id="Q6MAY5"/>
<dbReference type="eggNOG" id="ENOG5033TEZ">
    <property type="taxonomic scope" value="Bacteria"/>
</dbReference>
<feature type="transmembrane region" description="Helical" evidence="2">
    <location>
        <begin position="628"/>
        <end position="651"/>
    </location>
</feature>
<accession>Q6MAY5</accession>
<feature type="transmembrane region" description="Helical" evidence="2">
    <location>
        <begin position="600"/>
        <end position="622"/>
    </location>
</feature>
<dbReference type="OrthoDB" id="22108at2"/>
<feature type="transmembrane region" description="Helical" evidence="2">
    <location>
        <begin position="264"/>
        <end position="288"/>
    </location>
</feature>
<keyword evidence="2" id="KW-1133">Transmembrane helix</keyword>
<keyword evidence="1" id="KW-0175">Coiled coil</keyword>
<gene>
    <name evidence="3" type="ORF">PC_RS07375</name>
</gene>
<evidence type="ECO:0000313" key="4">
    <source>
        <dbReference type="Proteomes" id="UP000000529"/>
    </source>
</evidence>
<feature type="coiled-coil region" evidence="1">
    <location>
        <begin position="720"/>
        <end position="754"/>
    </location>
</feature>
<protein>
    <submittedName>
        <fullName evidence="3">Uncharacterized protein</fullName>
    </submittedName>
</protein>
<keyword evidence="2" id="KW-0812">Transmembrane</keyword>
<evidence type="ECO:0000256" key="2">
    <source>
        <dbReference type="SAM" id="Phobius"/>
    </source>
</evidence>
<dbReference type="HOGENOM" id="CLU_333658_0_0_0"/>